<dbReference type="NCBIfam" id="TIGR04183">
    <property type="entry name" value="Por_Secre_tail"/>
    <property type="match status" value="1"/>
</dbReference>
<dbReference type="RefSeq" id="WP_014220890.1">
    <property type="nucleotide sequence ID" value="NZ_LWBO01000044.1"/>
</dbReference>
<name>A0ABX3NQ68_9BACT</name>
<dbReference type="InterPro" id="IPR026444">
    <property type="entry name" value="Secre_tail"/>
</dbReference>
<accession>A0ABX3NQ68</accession>
<evidence type="ECO:0000313" key="4">
    <source>
        <dbReference type="Proteomes" id="UP000192277"/>
    </source>
</evidence>
<feature type="signal peptide" evidence="1">
    <location>
        <begin position="1"/>
        <end position="19"/>
    </location>
</feature>
<dbReference type="Gene3D" id="2.60.40.10">
    <property type="entry name" value="Immunoglobulins"/>
    <property type="match status" value="1"/>
</dbReference>
<evidence type="ECO:0000256" key="1">
    <source>
        <dbReference type="SAM" id="SignalP"/>
    </source>
</evidence>
<dbReference type="EMBL" id="LWBO01000044">
    <property type="protein sequence ID" value="OQP42585.1"/>
    <property type="molecule type" value="Genomic_DNA"/>
</dbReference>
<reference evidence="3 4" key="1">
    <citation type="submission" date="2016-04" db="EMBL/GenBank/DDBJ databases">
        <authorList>
            <person name="Chen L."/>
            <person name="Zhuang W."/>
            <person name="Wang G."/>
        </authorList>
    </citation>
    <scope>NUCLEOTIDE SEQUENCE [LARGE SCALE GENOMIC DNA]</scope>
    <source>
        <strain evidence="4">GR20</strain>
    </source>
</reference>
<dbReference type="InterPro" id="IPR013783">
    <property type="entry name" value="Ig-like_fold"/>
</dbReference>
<protein>
    <recommendedName>
        <fullName evidence="2">Secretion system C-terminal sorting domain-containing protein</fullName>
    </recommendedName>
</protein>
<dbReference type="Pfam" id="PF18962">
    <property type="entry name" value="Por_Secre_tail"/>
    <property type="match status" value="1"/>
</dbReference>
<organism evidence="3 4">
    <name type="scientific">Niastella koreensis</name>
    <dbReference type="NCBI Taxonomy" id="354356"/>
    <lineage>
        <taxon>Bacteria</taxon>
        <taxon>Pseudomonadati</taxon>
        <taxon>Bacteroidota</taxon>
        <taxon>Chitinophagia</taxon>
        <taxon>Chitinophagales</taxon>
        <taxon>Chitinophagaceae</taxon>
        <taxon>Niastella</taxon>
    </lineage>
</organism>
<feature type="domain" description="Secretion system C-terminal sorting" evidence="2">
    <location>
        <begin position="418"/>
        <end position="489"/>
    </location>
</feature>
<keyword evidence="1" id="KW-0732">Signal</keyword>
<comment type="caution">
    <text evidence="3">The sequence shown here is derived from an EMBL/GenBank/DDBJ whole genome shotgun (WGS) entry which is preliminary data.</text>
</comment>
<evidence type="ECO:0000259" key="2">
    <source>
        <dbReference type="Pfam" id="PF18962"/>
    </source>
</evidence>
<proteinExistence type="predicted"/>
<dbReference type="Proteomes" id="UP000192277">
    <property type="component" value="Unassembled WGS sequence"/>
</dbReference>
<sequence length="491" mass="52252">MKRYLLSVVLIAATIAAHAQLEEDFSPNPTGWTLSSGAGFGTIGNGNSVVTTPGVGGNNPASIGTPAVNKTSNTVKVCFDIWAYTANLNNQIAFPCATYADVLFVNSAVTNANDAQVAANIYARQDNYLLPTNGGTTCFTFTFPANVTASDFKVFISFHAGCTQSGTKYVIDNVSISGVTLICGGTNCAPVALDDLFNRGNNNELSFSGALYGSNLNYPSGYTVDATGTDNDQNDAYADLNWKVLTQPVGGSVTVNTDGTFTVTRNSNSITQLTFTYQLTDDGPDNNFLTTADNMTDNATVTINWPAAGSLPVTLVNFNAARNGSTVSLTWTTNIESDNTGFNVQRSNGNGAFETVGFVASKAPDGMSATPINYQYRETNNATGNTYYRLSQVDKDGKTTVSAVKGVRGMQDNARMTVYPNPAQSGNMNVLFGSSAIRNIVITDLSGKTLKQWNDYHDDNMVITGLRTGVYILIATNKATSEKLMQKLVVL</sequence>
<gene>
    <name evidence="3" type="ORF">A4D02_13550</name>
</gene>
<keyword evidence="4" id="KW-1185">Reference proteome</keyword>
<evidence type="ECO:0000313" key="3">
    <source>
        <dbReference type="EMBL" id="OQP42585.1"/>
    </source>
</evidence>
<feature type="chain" id="PRO_5045107541" description="Secretion system C-terminal sorting domain-containing protein" evidence="1">
    <location>
        <begin position="20"/>
        <end position="491"/>
    </location>
</feature>